<name>X1R0Y7_9ZZZZ</name>
<dbReference type="EMBL" id="BARW01007609">
    <property type="protein sequence ID" value="GAI74193.1"/>
    <property type="molecule type" value="Genomic_DNA"/>
</dbReference>
<proteinExistence type="predicted"/>
<evidence type="ECO:0000313" key="1">
    <source>
        <dbReference type="EMBL" id="GAI74193.1"/>
    </source>
</evidence>
<comment type="caution">
    <text evidence="1">The sequence shown here is derived from an EMBL/GenBank/DDBJ whole genome shotgun (WGS) entry which is preliminary data.</text>
</comment>
<sequence length="54" mass="6330">MSEKCDMRNVKEIAKVSREISEVSLNCEEVKWIMNHYSKLREKYGIGGVNIDIR</sequence>
<gene>
    <name evidence="1" type="ORF">S12H4_15796</name>
</gene>
<accession>X1R0Y7</accession>
<organism evidence="1">
    <name type="scientific">marine sediment metagenome</name>
    <dbReference type="NCBI Taxonomy" id="412755"/>
    <lineage>
        <taxon>unclassified sequences</taxon>
        <taxon>metagenomes</taxon>
        <taxon>ecological metagenomes</taxon>
    </lineage>
</organism>
<dbReference type="AlphaFoldDB" id="X1R0Y7"/>
<feature type="non-terminal residue" evidence="1">
    <location>
        <position position="54"/>
    </location>
</feature>
<protein>
    <submittedName>
        <fullName evidence="1">Uncharacterized protein</fullName>
    </submittedName>
</protein>
<reference evidence="1" key="1">
    <citation type="journal article" date="2014" name="Front. Microbiol.">
        <title>High frequency of phylogenetically diverse reductive dehalogenase-homologous genes in deep subseafloor sedimentary metagenomes.</title>
        <authorList>
            <person name="Kawai M."/>
            <person name="Futagami T."/>
            <person name="Toyoda A."/>
            <person name="Takaki Y."/>
            <person name="Nishi S."/>
            <person name="Hori S."/>
            <person name="Arai W."/>
            <person name="Tsubouchi T."/>
            <person name="Morono Y."/>
            <person name="Uchiyama I."/>
            <person name="Ito T."/>
            <person name="Fujiyama A."/>
            <person name="Inagaki F."/>
            <person name="Takami H."/>
        </authorList>
    </citation>
    <scope>NUCLEOTIDE SEQUENCE</scope>
    <source>
        <strain evidence="1">Expedition CK06-06</strain>
    </source>
</reference>